<evidence type="ECO:0000313" key="3">
    <source>
        <dbReference type="Proteomes" id="UP000238325"/>
    </source>
</evidence>
<dbReference type="EMBL" id="PCPH01000002">
    <property type="protein sequence ID" value="PRB90688.1"/>
    <property type="molecule type" value="Genomic_DNA"/>
</dbReference>
<organism evidence="1 4">
    <name type="scientific">Chryseobacterium culicis</name>
    <dbReference type="NCBI Taxonomy" id="680127"/>
    <lineage>
        <taxon>Bacteria</taxon>
        <taxon>Pseudomonadati</taxon>
        <taxon>Bacteroidota</taxon>
        <taxon>Flavobacteriia</taxon>
        <taxon>Flavobacteriales</taxon>
        <taxon>Weeksellaceae</taxon>
        <taxon>Chryseobacterium group</taxon>
        <taxon>Chryseobacterium</taxon>
    </lineage>
</organism>
<proteinExistence type="predicted"/>
<evidence type="ECO:0000313" key="4">
    <source>
        <dbReference type="Proteomes" id="UP000238534"/>
    </source>
</evidence>
<evidence type="ECO:0000313" key="1">
    <source>
        <dbReference type="EMBL" id="PRB85591.1"/>
    </source>
</evidence>
<name>A0A2S9CYQ3_CHRCI</name>
<dbReference type="PROSITE" id="PS51257">
    <property type="entry name" value="PROKAR_LIPOPROTEIN"/>
    <property type="match status" value="1"/>
</dbReference>
<dbReference type="RefSeq" id="WP_105682098.1">
    <property type="nucleotide sequence ID" value="NZ_JBBGZD010000001.1"/>
</dbReference>
<evidence type="ECO:0008006" key="5">
    <source>
        <dbReference type="Google" id="ProtNLM"/>
    </source>
</evidence>
<reference evidence="3 4" key="1">
    <citation type="submission" date="2017-09" db="EMBL/GenBank/DDBJ databases">
        <title>Genomic, metabolic, and phenotypic characteristics of bacterial isolates from the natural microbiome of the model nematode Caenorhabditis elegans.</title>
        <authorList>
            <person name="Zimmermann J."/>
            <person name="Obeng N."/>
            <person name="Yang W."/>
            <person name="Obeng O."/>
            <person name="Kissoyan K."/>
            <person name="Pees B."/>
            <person name="Dirksen P."/>
            <person name="Hoppner M."/>
            <person name="Franke A."/>
            <person name="Rosenstiel P."/>
            <person name="Leippe M."/>
            <person name="Dierking K."/>
            <person name="Kaleta C."/>
            <person name="Schulenburg H."/>
        </authorList>
    </citation>
    <scope>NUCLEOTIDE SEQUENCE [LARGE SCALE GENOMIC DNA]</scope>
    <source>
        <strain evidence="1 4">MYb25</strain>
        <strain evidence="2 3">MYb44</strain>
    </source>
</reference>
<sequence>MNRKTFIQKSFHGVLYAALGTSLLSCIQDNFNDEISRFNNDDQLKKRFKPIYIINEGSDIKGRKSKSVKFDIRKSILMEFVSLGYITLNESISETNKINKNLKIMKLNDEFSCVLFREPIQISLPNTFTKLKFQYKIILMTRSVDSTMMIN</sequence>
<evidence type="ECO:0000313" key="2">
    <source>
        <dbReference type="EMBL" id="PRB90688.1"/>
    </source>
</evidence>
<gene>
    <name evidence="1" type="ORF">CQ022_04845</name>
    <name evidence="2" type="ORF">CQ033_08145</name>
</gene>
<dbReference type="OrthoDB" id="9954793at2"/>
<accession>A0A2S9CYQ3</accession>
<comment type="caution">
    <text evidence="1">The sequence shown here is derived from an EMBL/GenBank/DDBJ whole genome shotgun (WGS) entry which is preliminary data.</text>
</comment>
<protein>
    <recommendedName>
        <fullName evidence="5">Lipoprotein</fullName>
    </recommendedName>
</protein>
<dbReference type="AlphaFoldDB" id="A0A2S9CYQ3"/>
<dbReference type="Proteomes" id="UP000238325">
    <property type="component" value="Unassembled WGS sequence"/>
</dbReference>
<dbReference type="Proteomes" id="UP000238534">
    <property type="component" value="Unassembled WGS sequence"/>
</dbReference>
<dbReference type="EMBL" id="PCPP01000001">
    <property type="protein sequence ID" value="PRB85591.1"/>
    <property type="molecule type" value="Genomic_DNA"/>
</dbReference>
<keyword evidence="3" id="KW-1185">Reference proteome</keyword>